<dbReference type="PANTHER" id="PTHR33507">
    <property type="entry name" value="INNER MEMBRANE PROTEIN YBBJ"/>
    <property type="match status" value="1"/>
</dbReference>
<dbReference type="PANTHER" id="PTHR33507:SF3">
    <property type="entry name" value="INNER MEMBRANE PROTEIN YBBJ"/>
    <property type="match status" value="1"/>
</dbReference>
<dbReference type="InterPro" id="IPR002810">
    <property type="entry name" value="NfeD-like_C"/>
</dbReference>
<evidence type="ECO:0000259" key="7">
    <source>
        <dbReference type="Pfam" id="PF24961"/>
    </source>
</evidence>
<dbReference type="Pfam" id="PF24961">
    <property type="entry name" value="NfeD_membrane"/>
    <property type="match status" value="1"/>
</dbReference>
<dbReference type="EMBL" id="FWXK01000001">
    <property type="protein sequence ID" value="SMC30302.1"/>
    <property type="molecule type" value="Genomic_DNA"/>
</dbReference>
<dbReference type="AlphaFoldDB" id="A0A1W1Y2B9"/>
<feature type="transmembrane region" description="Helical" evidence="5">
    <location>
        <begin position="6"/>
        <end position="38"/>
    </location>
</feature>
<dbReference type="Proteomes" id="UP000243884">
    <property type="component" value="Unassembled WGS sequence"/>
</dbReference>
<evidence type="ECO:0000313" key="8">
    <source>
        <dbReference type="EMBL" id="SMC30302.1"/>
    </source>
</evidence>
<comment type="subcellular location">
    <subcellularLocation>
        <location evidence="1">Membrane</location>
        <topology evidence="1">Multi-pass membrane protein</topology>
    </subcellularLocation>
</comment>
<name>A0A1W1Y2B9_9LACT</name>
<dbReference type="InterPro" id="IPR052165">
    <property type="entry name" value="Membrane_assoc_protease"/>
</dbReference>
<dbReference type="RefSeq" id="WP_084097746.1">
    <property type="nucleotide sequence ID" value="NZ_FWXK01000001.1"/>
</dbReference>
<dbReference type="OrthoDB" id="9806253at2"/>
<protein>
    <submittedName>
        <fullName evidence="8">NfeD-like C-terminal, partner-binding</fullName>
    </submittedName>
</protein>
<evidence type="ECO:0000256" key="4">
    <source>
        <dbReference type="ARBA" id="ARBA00023136"/>
    </source>
</evidence>
<evidence type="ECO:0000256" key="5">
    <source>
        <dbReference type="SAM" id="Phobius"/>
    </source>
</evidence>
<keyword evidence="9" id="KW-1185">Reference proteome</keyword>
<sequence length="199" mass="21980">MASLILIIGIVLLVLSLMTRHSFILGTMSLACICYYFYLQPAGNWQTMGLFAVGMLLLLAEIFLPAFGIVGIIGIIISGWGLSISTGSLATGIVDLSMGLLIAVIVFYLLLRLGYRLPVSQHMILQRSITASGSEFAKQNLEKYLHQEAVTTTPLRPTGKAVFKNDDIMEVVSEYEVIQTDEEIIVTKIKNNQLLVRRK</sequence>
<proteinExistence type="predicted"/>
<evidence type="ECO:0000313" key="9">
    <source>
        <dbReference type="Proteomes" id="UP000243884"/>
    </source>
</evidence>
<reference evidence="9" key="1">
    <citation type="submission" date="2017-04" db="EMBL/GenBank/DDBJ databases">
        <authorList>
            <person name="Varghese N."/>
            <person name="Submissions S."/>
        </authorList>
    </citation>
    <scope>NUCLEOTIDE SEQUENCE [LARGE SCALE GENOMIC DNA]</scope>
    <source>
        <strain evidence="9">DSM 21500</strain>
    </source>
</reference>
<keyword evidence="3 5" id="KW-1133">Transmembrane helix</keyword>
<evidence type="ECO:0000256" key="1">
    <source>
        <dbReference type="ARBA" id="ARBA00004141"/>
    </source>
</evidence>
<dbReference type="InterPro" id="IPR056739">
    <property type="entry name" value="NfeD_membrane"/>
</dbReference>
<evidence type="ECO:0000259" key="6">
    <source>
        <dbReference type="Pfam" id="PF01957"/>
    </source>
</evidence>
<feature type="transmembrane region" description="Helical" evidence="5">
    <location>
        <begin position="89"/>
        <end position="111"/>
    </location>
</feature>
<evidence type="ECO:0000256" key="2">
    <source>
        <dbReference type="ARBA" id="ARBA00022692"/>
    </source>
</evidence>
<evidence type="ECO:0000256" key="3">
    <source>
        <dbReference type="ARBA" id="ARBA00022989"/>
    </source>
</evidence>
<dbReference type="InterPro" id="IPR012340">
    <property type="entry name" value="NA-bd_OB-fold"/>
</dbReference>
<dbReference type="Gene3D" id="2.40.50.140">
    <property type="entry name" value="Nucleic acid-binding proteins"/>
    <property type="match status" value="1"/>
</dbReference>
<feature type="transmembrane region" description="Helical" evidence="5">
    <location>
        <begin position="50"/>
        <end position="77"/>
    </location>
</feature>
<dbReference type="GO" id="GO:0005886">
    <property type="term" value="C:plasma membrane"/>
    <property type="evidence" value="ECO:0007669"/>
    <property type="project" value="TreeGrafter"/>
</dbReference>
<keyword evidence="4 5" id="KW-0472">Membrane</keyword>
<keyword evidence="2 5" id="KW-0812">Transmembrane</keyword>
<gene>
    <name evidence="8" type="ORF">SAMN04487984_0133</name>
</gene>
<accession>A0A1W1Y2B9</accession>
<feature type="domain" description="NfeD-like C-terminal" evidence="6">
    <location>
        <begin position="142"/>
        <end position="198"/>
    </location>
</feature>
<dbReference type="STRING" id="371602.SAMN04487984_0133"/>
<feature type="domain" description="NfeD integral membrane" evidence="7">
    <location>
        <begin position="2"/>
        <end position="111"/>
    </location>
</feature>
<organism evidence="8 9">
    <name type="scientific">Aerococcus suis</name>
    <dbReference type="NCBI Taxonomy" id="371602"/>
    <lineage>
        <taxon>Bacteria</taxon>
        <taxon>Bacillati</taxon>
        <taxon>Bacillota</taxon>
        <taxon>Bacilli</taxon>
        <taxon>Lactobacillales</taxon>
        <taxon>Aerococcaceae</taxon>
        <taxon>Aerococcus</taxon>
    </lineage>
</organism>
<dbReference type="Pfam" id="PF01957">
    <property type="entry name" value="NfeD"/>
    <property type="match status" value="1"/>
</dbReference>